<protein>
    <submittedName>
        <fullName evidence="2">Thioredoxin family protein</fullName>
    </submittedName>
</protein>
<dbReference type="Gene3D" id="3.40.30.10">
    <property type="entry name" value="Glutaredoxin"/>
    <property type="match status" value="1"/>
</dbReference>
<sequence length="77" mass="8514">MKTFKVLGSGCKSCQTLATMIEHEASRRGVEYELVKVTQPQDIMAYGVMKTPAAVLDGQVIHKGSVPSKEAVERWFD</sequence>
<dbReference type="InterPro" id="IPR005243">
    <property type="entry name" value="THIRX-like_proc"/>
</dbReference>
<dbReference type="EMBL" id="JAHZSS010000029">
    <property type="protein sequence ID" value="MBW8192802.1"/>
    <property type="molecule type" value="Genomic_DNA"/>
</dbReference>
<dbReference type="PANTHER" id="PTHR36450:SF1">
    <property type="entry name" value="THIOREDOXIN"/>
    <property type="match status" value="1"/>
</dbReference>
<dbReference type="InterPro" id="IPR012336">
    <property type="entry name" value="Thioredoxin-like_fold"/>
</dbReference>
<comment type="caution">
    <text evidence="2">The sequence shown here is derived from an EMBL/GenBank/DDBJ whole genome shotgun (WGS) entry which is preliminary data.</text>
</comment>
<feature type="domain" description="Thioredoxin-like fold" evidence="1">
    <location>
        <begin position="3"/>
        <end position="76"/>
    </location>
</feature>
<dbReference type="Proteomes" id="UP001166251">
    <property type="component" value="Unassembled WGS sequence"/>
</dbReference>
<dbReference type="NCBIfam" id="TIGR00412">
    <property type="entry name" value="redox_disulf_2"/>
    <property type="match status" value="1"/>
</dbReference>
<name>A0ABS7EMB5_9GAMM</name>
<dbReference type="RefSeq" id="WP_220105423.1">
    <property type="nucleotide sequence ID" value="NZ_JAHZSS010000029.1"/>
</dbReference>
<dbReference type="Pfam" id="PF13192">
    <property type="entry name" value="Thioredoxin_3"/>
    <property type="match status" value="1"/>
</dbReference>
<accession>A0ABS7EMB5</accession>
<evidence type="ECO:0000259" key="1">
    <source>
        <dbReference type="Pfam" id="PF13192"/>
    </source>
</evidence>
<gene>
    <name evidence="2" type="ORF">K0504_17325</name>
</gene>
<evidence type="ECO:0000313" key="2">
    <source>
        <dbReference type="EMBL" id="MBW8192802.1"/>
    </source>
</evidence>
<dbReference type="PIRSF" id="PIRSF037031">
    <property type="entry name" value="Redox_disulphide_2"/>
    <property type="match status" value="1"/>
</dbReference>
<organism evidence="2 3">
    <name type="scientific">Neiella holothuriorum</name>
    <dbReference type="NCBI Taxonomy" id="2870530"/>
    <lineage>
        <taxon>Bacteria</taxon>
        <taxon>Pseudomonadati</taxon>
        <taxon>Pseudomonadota</taxon>
        <taxon>Gammaproteobacteria</taxon>
        <taxon>Alteromonadales</taxon>
        <taxon>Echinimonadaceae</taxon>
        <taxon>Neiella</taxon>
    </lineage>
</organism>
<evidence type="ECO:0000313" key="3">
    <source>
        <dbReference type="Proteomes" id="UP001166251"/>
    </source>
</evidence>
<proteinExistence type="predicted"/>
<dbReference type="PANTHER" id="PTHR36450">
    <property type="entry name" value="THIOREDOXIN"/>
    <property type="match status" value="1"/>
</dbReference>
<reference evidence="2" key="1">
    <citation type="submission" date="2021-07" db="EMBL/GenBank/DDBJ databases">
        <title>Neiella marina sp. nov., isolated from the intestinal content of sea cucumber Apostichopus japonicus.</title>
        <authorList>
            <person name="Bai X."/>
        </authorList>
    </citation>
    <scope>NUCLEOTIDE SEQUENCE</scope>
    <source>
        <strain evidence="2">126</strain>
    </source>
</reference>
<dbReference type="InterPro" id="IPR036249">
    <property type="entry name" value="Thioredoxin-like_sf"/>
</dbReference>
<dbReference type="SUPFAM" id="SSF52833">
    <property type="entry name" value="Thioredoxin-like"/>
    <property type="match status" value="1"/>
</dbReference>
<keyword evidence="3" id="KW-1185">Reference proteome</keyword>